<dbReference type="EMBL" id="GGEC01039417">
    <property type="protein sequence ID" value="MBX19901.1"/>
    <property type="molecule type" value="Transcribed_RNA"/>
</dbReference>
<dbReference type="AlphaFoldDB" id="A0A2P2LPK2"/>
<proteinExistence type="predicted"/>
<reference evidence="1" key="1">
    <citation type="submission" date="2018-02" db="EMBL/GenBank/DDBJ databases">
        <title>Rhizophora mucronata_Transcriptome.</title>
        <authorList>
            <person name="Meera S.P."/>
            <person name="Sreeshan A."/>
            <person name="Augustine A."/>
        </authorList>
    </citation>
    <scope>NUCLEOTIDE SEQUENCE</scope>
    <source>
        <tissue evidence="1">Leaf</tissue>
    </source>
</reference>
<evidence type="ECO:0000313" key="1">
    <source>
        <dbReference type="EMBL" id="MBX19901.1"/>
    </source>
</evidence>
<sequence length="38" mass="4008">MALETLQTSCCTKCHDSAVFSLFAFSVASSIPGNDLDP</sequence>
<accession>A0A2P2LPK2</accession>
<protein>
    <submittedName>
        <fullName evidence="1">Uncharacterized protein</fullName>
    </submittedName>
</protein>
<name>A0A2P2LPK2_RHIMU</name>
<organism evidence="1">
    <name type="scientific">Rhizophora mucronata</name>
    <name type="common">Asiatic mangrove</name>
    <dbReference type="NCBI Taxonomy" id="61149"/>
    <lineage>
        <taxon>Eukaryota</taxon>
        <taxon>Viridiplantae</taxon>
        <taxon>Streptophyta</taxon>
        <taxon>Embryophyta</taxon>
        <taxon>Tracheophyta</taxon>
        <taxon>Spermatophyta</taxon>
        <taxon>Magnoliopsida</taxon>
        <taxon>eudicotyledons</taxon>
        <taxon>Gunneridae</taxon>
        <taxon>Pentapetalae</taxon>
        <taxon>rosids</taxon>
        <taxon>fabids</taxon>
        <taxon>Malpighiales</taxon>
        <taxon>Rhizophoraceae</taxon>
        <taxon>Rhizophora</taxon>
    </lineage>
</organism>